<proteinExistence type="predicted"/>
<sequence>MACYKSPRSWTPGPNAQRPALHPRRFIACESCFCTRVFVAFVRVQLLTDLLASSWSSALRCTGQVL</sequence>
<reference evidence="2" key="2">
    <citation type="submission" date="2015-01" db="EMBL/GenBank/DDBJ databases">
        <title>Evolutionary Origins and Diversification of the Mycorrhizal Mutualists.</title>
        <authorList>
            <consortium name="DOE Joint Genome Institute"/>
            <consortium name="Mycorrhizal Genomics Consortium"/>
            <person name="Kohler A."/>
            <person name="Kuo A."/>
            <person name="Nagy L.G."/>
            <person name="Floudas D."/>
            <person name="Copeland A."/>
            <person name="Barry K.W."/>
            <person name="Cichocki N."/>
            <person name="Veneault-Fourrey C."/>
            <person name="LaButti K."/>
            <person name="Lindquist E.A."/>
            <person name="Lipzen A."/>
            <person name="Lundell T."/>
            <person name="Morin E."/>
            <person name="Murat C."/>
            <person name="Riley R."/>
            <person name="Ohm R."/>
            <person name="Sun H."/>
            <person name="Tunlid A."/>
            <person name="Henrissat B."/>
            <person name="Grigoriev I.V."/>
            <person name="Hibbett D.S."/>
            <person name="Martin F."/>
        </authorList>
    </citation>
    <scope>NUCLEOTIDE SEQUENCE [LARGE SCALE GENOMIC DNA]</scope>
    <source>
        <strain evidence="2">UH-Slu-Lm8-n1</strain>
    </source>
</reference>
<dbReference type="AlphaFoldDB" id="A0A0D0BAM2"/>
<dbReference type="InParanoid" id="A0A0D0BAM2"/>
<protein>
    <submittedName>
        <fullName evidence="1">Uncharacterized protein</fullName>
    </submittedName>
</protein>
<keyword evidence="2" id="KW-1185">Reference proteome</keyword>
<dbReference type="EMBL" id="KN835215">
    <property type="protein sequence ID" value="KIK43347.1"/>
    <property type="molecule type" value="Genomic_DNA"/>
</dbReference>
<organism evidence="1 2">
    <name type="scientific">Suillus luteus UH-Slu-Lm8-n1</name>
    <dbReference type="NCBI Taxonomy" id="930992"/>
    <lineage>
        <taxon>Eukaryota</taxon>
        <taxon>Fungi</taxon>
        <taxon>Dikarya</taxon>
        <taxon>Basidiomycota</taxon>
        <taxon>Agaricomycotina</taxon>
        <taxon>Agaricomycetes</taxon>
        <taxon>Agaricomycetidae</taxon>
        <taxon>Boletales</taxon>
        <taxon>Suillineae</taxon>
        <taxon>Suillaceae</taxon>
        <taxon>Suillus</taxon>
    </lineage>
</organism>
<reference evidence="1 2" key="1">
    <citation type="submission" date="2014-04" db="EMBL/GenBank/DDBJ databases">
        <authorList>
            <consortium name="DOE Joint Genome Institute"/>
            <person name="Kuo A."/>
            <person name="Ruytinx J."/>
            <person name="Rineau F."/>
            <person name="Colpaert J."/>
            <person name="Kohler A."/>
            <person name="Nagy L.G."/>
            <person name="Floudas D."/>
            <person name="Copeland A."/>
            <person name="Barry K.W."/>
            <person name="Cichocki N."/>
            <person name="Veneault-Fourrey C."/>
            <person name="LaButti K."/>
            <person name="Lindquist E.A."/>
            <person name="Lipzen A."/>
            <person name="Lundell T."/>
            <person name="Morin E."/>
            <person name="Murat C."/>
            <person name="Sun H."/>
            <person name="Tunlid A."/>
            <person name="Henrissat B."/>
            <person name="Grigoriev I.V."/>
            <person name="Hibbett D.S."/>
            <person name="Martin F."/>
            <person name="Nordberg H.P."/>
            <person name="Cantor M.N."/>
            <person name="Hua S.X."/>
        </authorList>
    </citation>
    <scope>NUCLEOTIDE SEQUENCE [LARGE SCALE GENOMIC DNA]</scope>
    <source>
        <strain evidence="1 2">UH-Slu-Lm8-n1</strain>
    </source>
</reference>
<accession>A0A0D0BAM2</accession>
<gene>
    <name evidence="1" type="ORF">CY34DRAFT_717547</name>
</gene>
<evidence type="ECO:0000313" key="1">
    <source>
        <dbReference type="EMBL" id="KIK43347.1"/>
    </source>
</evidence>
<dbReference type="Proteomes" id="UP000054485">
    <property type="component" value="Unassembled WGS sequence"/>
</dbReference>
<dbReference type="HOGENOM" id="CLU_2832911_0_0_1"/>
<evidence type="ECO:0000313" key="2">
    <source>
        <dbReference type="Proteomes" id="UP000054485"/>
    </source>
</evidence>
<name>A0A0D0BAM2_9AGAM</name>